<comment type="similarity">
    <text evidence="2 6">Belongs to the GINS3/PSF3 family.</text>
</comment>
<dbReference type="Proteomes" id="UP000193922">
    <property type="component" value="Unassembled WGS sequence"/>
</dbReference>
<dbReference type="EMBL" id="MCFD01000016">
    <property type="protein sequence ID" value="ORX66381.1"/>
    <property type="molecule type" value="Genomic_DNA"/>
</dbReference>
<keyword evidence="4 6" id="KW-0235">DNA replication</keyword>
<sequence length="177" mass="20003">MARRDYYDIDDILAGQERVPCLLRVDLDGLGTAGSGTSKVQRNQRWALPYWMGERLDTEGFIEMSTPAVFSKRASRMYAASATSMQLRAISPHYYQFGLQLADIVPGLPAVLRNMYMERVQRVAQISQQGQNVEGLEFVQSLDRTEAKLMQKYQAAQGAMADWQHGRAYKLDKAGVF</sequence>
<evidence type="ECO:0000259" key="8">
    <source>
        <dbReference type="Pfam" id="PF22466"/>
    </source>
</evidence>
<dbReference type="Gene3D" id="1.20.58.2050">
    <property type="match status" value="1"/>
</dbReference>
<dbReference type="SUPFAM" id="SSF158573">
    <property type="entry name" value="GINS helical bundle-like"/>
    <property type="match status" value="1"/>
</dbReference>
<dbReference type="RefSeq" id="XP_040740391.1">
    <property type="nucleotide sequence ID" value="XM_040885778.1"/>
</dbReference>
<dbReference type="InterPro" id="IPR036224">
    <property type="entry name" value="GINS_bundle-like_dom_sf"/>
</dbReference>
<dbReference type="Pfam" id="PF22466">
    <property type="entry name" value="PSF3_N"/>
    <property type="match status" value="1"/>
</dbReference>
<dbReference type="InterPro" id="IPR010492">
    <property type="entry name" value="GINS_Psf3"/>
</dbReference>
<evidence type="ECO:0000256" key="2">
    <source>
        <dbReference type="ARBA" id="ARBA00006343"/>
    </source>
</evidence>
<dbReference type="AlphaFoldDB" id="A0A1Y1VYN9"/>
<dbReference type="CDD" id="cd11713">
    <property type="entry name" value="GINS_A_psf3"/>
    <property type="match status" value="1"/>
</dbReference>
<keyword evidence="10" id="KW-1185">Reference proteome</keyword>
<evidence type="ECO:0000256" key="5">
    <source>
        <dbReference type="ARBA" id="ARBA00023242"/>
    </source>
</evidence>
<evidence type="ECO:0000256" key="6">
    <source>
        <dbReference type="RuleBase" id="RU367161"/>
    </source>
</evidence>
<evidence type="ECO:0000259" key="7">
    <source>
        <dbReference type="Pfam" id="PF05916"/>
    </source>
</evidence>
<evidence type="ECO:0000313" key="9">
    <source>
        <dbReference type="EMBL" id="ORX66381.1"/>
    </source>
</evidence>
<feature type="domain" description="DNA replication complex GINS protein PSF3 N-terminal" evidence="8">
    <location>
        <begin position="7"/>
        <end position="56"/>
    </location>
</feature>
<evidence type="ECO:0000256" key="1">
    <source>
        <dbReference type="ARBA" id="ARBA00004123"/>
    </source>
</evidence>
<organism evidence="9 10">
    <name type="scientific">Linderina pennispora</name>
    <dbReference type="NCBI Taxonomy" id="61395"/>
    <lineage>
        <taxon>Eukaryota</taxon>
        <taxon>Fungi</taxon>
        <taxon>Fungi incertae sedis</taxon>
        <taxon>Zoopagomycota</taxon>
        <taxon>Kickxellomycotina</taxon>
        <taxon>Kickxellomycetes</taxon>
        <taxon>Kickxellales</taxon>
        <taxon>Kickxellaceae</taxon>
        <taxon>Linderina</taxon>
    </lineage>
</organism>
<evidence type="ECO:0000313" key="10">
    <source>
        <dbReference type="Proteomes" id="UP000193922"/>
    </source>
</evidence>
<dbReference type="PANTHER" id="PTHR22768:SF0">
    <property type="entry name" value="DNA REPLICATION COMPLEX GINS PROTEIN PSF3"/>
    <property type="match status" value="1"/>
</dbReference>
<evidence type="ECO:0000256" key="3">
    <source>
        <dbReference type="ARBA" id="ARBA00015140"/>
    </source>
</evidence>
<gene>
    <name evidence="9" type="ORF">DL89DRAFT_260397</name>
</gene>
<reference evidence="9 10" key="1">
    <citation type="submission" date="2016-07" db="EMBL/GenBank/DDBJ databases">
        <title>Pervasive Adenine N6-methylation of Active Genes in Fungi.</title>
        <authorList>
            <consortium name="DOE Joint Genome Institute"/>
            <person name="Mondo S.J."/>
            <person name="Dannebaum R.O."/>
            <person name="Kuo R.C."/>
            <person name="Labutti K."/>
            <person name="Haridas S."/>
            <person name="Kuo A."/>
            <person name="Salamov A."/>
            <person name="Ahrendt S.R."/>
            <person name="Lipzen A."/>
            <person name="Sullivan W."/>
            <person name="Andreopoulos W.B."/>
            <person name="Clum A."/>
            <person name="Lindquist E."/>
            <person name="Daum C."/>
            <person name="Ramamoorthy G.K."/>
            <person name="Gryganskyi A."/>
            <person name="Culley D."/>
            <person name="Magnuson J.K."/>
            <person name="James T.Y."/>
            <person name="O'Malley M.A."/>
            <person name="Stajich J.E."/>
            <person name="Spatafora J.W."/>
            <person name="Visel A."/>
            <person name="Grigoriev I.V."/>
        </authorList>
    </citation>
    <scope>NUCLEOTIDE SEQUENCE [LARGE SCALE GENOMIC DNA]</scope>
    <source>
        <strain evidence="9 10">ATCC 12442</strain>
    </source>
</reference>
<dbReference type="OrthoDB" id="10251744at2759"/>
<dbReference type="GO" id="GO:0000811">
    <property type="term" value="C:GINS complex"/>
    <property type="evidence" value="ECO:0007669"/>
    <property type="project" value="UniProtKB-UniRule"/>
</dbReference>
<feature type="domain" description="GINS subunit" evidence="7">
    <location>
        <begin position="78"/>
        <end position="156"/>
    </location>
</feature>
<accession>A0A1Y1VYN9</accession>
<dbReference type="InterPro" id="IPR021151">
    <property type="entry name" value="GINS_A"/>
</dbReference>
<keyword evidence="5 6" id="KW-0539">Nucleus</keyword>
<comment type="caution">
    <text evidence="9">The sequence shown here is derived from an EMBL/GenBank/DDBJ whole genome shotgun (WGS) entry which is preliminary data.</text>
</comment>
<proteinExistence type="inferred from homology"/>
<dbReference type="PANTHER" id="PTHR22768">
    <property type="entry name" value="DNA REPLICATION COMPLEX GINS PROTEIN PSF3"/>
    <property type="match status" value="1"/>
</dbReference>
<dbReference type="CDD" id="cd21693">
    <property type="entry name" value="GINS_B_Psf3"/>
    <property type="match status" value="1"/>
</dbReference>
<dbReference type="InterPro" id="IPR038437">
    <property type="entry name" value="GINS_Psf3_sf"/>
</dbReference>
<name>A0A1Y1VYN9_9FUNG</name>
<comment type="subcellular location">
    <subcellularLocation>
        <location evidence="1 6">Nucleus</location>
    </subcellularLocation>
</comment>
<dbReference type="STRING" id="61395.A0A1Y1VYN9"/>
<dbReference type="GeneID" id="63802426"/>
<comment type="subunit">
    <text evidence="6">Component of the GINS complex.</text>
</comment>
<dbReference type="SUPFAM" id="SSF160059">
    <property type="entry name" value="PriA/YqbF domain"/>
    <property type="match status" value="1"/>
</dbReference>
<evidence type="ECO:0000256" key="4">
    <source>
        <dbReference type="ARBA" id="ARBA00022705"/>
    </source>
</evidence>
<dbReference type="InterPro" id="IPR055221">
    <property type="entry name" value="PSF3_N"/>
</dbReference>
<comment type="function">
    <text evidence="6">The GINS complex plays an essential role in the initiation of DNA replication.</text>
</comment>
<protein>
    <recommendedName>
        <fullName evidence="3 6">DNA replication complex GINS protein PSF3</fullName>
    </recommendedName>
</protein>
<dbReference type="GO" id="GO:1902975">
    <property type="term" value="P:mitotic DNA replication initiation"/>
    <property type="evidence" value="ECO:0007669"/>
    <property type="project" value="TreeGrafter"/>
</dbReference>
<dbReference type="Pfam" id="PF05916">
    <property type="entry name" value="Sld5"/>
    <property type="match status" value="1"/>
</dbReference>